<gene>
    <name evidence="7" type="ORF">LZC95_42330</name>
</gene>
<dbReference type="InterPro" id="IPR042099">
    <property type="entry name" value="ANL_N_sf"/>
</dbReference>
<protein>
    <submittedName>
        <fullName evidence="7">Acyl--CoA ligase</fullName>
    </submittedName>
</protein>
<dbReference type="InterPro" id="IPR020845">
    <property type="entry name" value="AMP-binding_CS"/>
</dbReference>
<feature type="domain" description="AMP-binding enzyme C-terminal" evidence="6">
    <location>
        <begin position="412"/>
        <end position="485"/>
    </location>
</feature>
<feature type="domain" description="AMP-dependent synthetase/ligase" evidence="5">
    <location>
        <begin position="13"/>
        <end position="361"/>
    </location>
</feature>
<evidence type="ECO:0000256" key="2">
    <source>
        <dbReference type="ARBA" id="ARBA00022598"/>
    </source>
</evidence>
<dbReference type="EMBL" id="CP089982">
    <property type="protein sequence ID" value="WXA93076.1"/>
    <property type="molecule type" value="Genomic_DNA"/>
</dbReference>
<proteinExistence type="inferred from homology"/>
<evidence type="ECO:0000313" key="7">
    <source>
        <dbReference type="EMBL" id="WXA93076.1"/>
    </source>
</evidence>
<comment type="similarity">
    <text evidence="1">Belongs to the ATP-dependent AMP-binding enzyme family.</text>
</comment>
<keyword evidence="4" id="KW-0067">ATP-binding</keyword>
<keyword evidence="3" id="KW-0547">Nucleotide-binding</keyword>
<dbReference type="InterPro" id="IPR000873">
    <property type="entry name" value="AMP-dep_synth/lig_dom"/>
</dbReference>
<evidence type="ECO:0000256" key="3">
    <source>
        <dbReference type="ARBA" id="ARBA00022741"/>
    </source>
</evidence>
<evidence type="ECO:0000256" key="1">
    <source>
        <dbReference type="ARBA" id="ARBA00006432"/>
    </source>
</evidence>
<sequence>MTTLYDLLAGEDNHPALVAPGKPPVTYGQLRENVVKLAAQLNQFGFGRGDRIAIAMINGPELITTFFGAAMAGTSAPLNPKYKQEEFAFYYEDTAAKVLITSPEGIPAAVAAALPTMTLLTVSADSKGRCSFERTGGATYAPKPVELSLKDDVAMILHTSGTTSRPKRVPLRHRNLFASAGNIRGTYNLTPADTTLCVMPLFHIHGIVGSMLSTLSSGGTVVCPAGFNAMEFLSLYETFSPTWYSAVPTMHQMVLARISKHADVVRKKPLRFIRSSSAPMPGVVRERLEELFQAPQLDSYGMTEASHQMSSNPLPPRVRKGGTVGVGHGVDVAIMDEVGNLLKPGQIGEVVVRGPNVVDGYENNPEANAAAFTNGWFRTGDQGVQDEEGYLSLTGRIKELINRGGEKVSPLEIDDVLLRHPAVAEALAFAVPHKMLGEEIHAAVVLKGECESAELRAHCAAALAEYKIPKKFHVLTEIPRGATGKLQRINMAKFLQVGSED</sequence>
<accession>A0ABZ2K2X9</accession>
<dbReference type="Gene3D" id="3.40.50.12780">
    <property type="entry name" value="N-terminal domain of ligase-like"/>
    <property type="match status" value="1"/>
</dbReference>
<keyword evidence="2 7" id="KW-0436">Ligase</keyword>
<dbReference type="InterPro" id="IPR025110">
    <property type="entry name" value="AMP-bd_C"/>
</dbReference>
<reference evidence="7 8" key="1">
    <citation type="submission" date="2021-12" db="EMBL/GenBank/DDBJ databases">
        <title>Discovery of the Pendulisporaceae a myxobacterial family with distinct sporulation behavior and unique specialized metabolism.</title>
        <authorList>
            <person name="Garcia R."/>
            <person name="Popoff A."/>
            <person name="Bader C.D."/>
            <person name="Loehr J."/>
            <person name="Walesch S."/>
            <person name="Walt C."/>
            <person name="Boldt J."/>
            <person name="Bunk B."/>
            <person name="Haeckl F.J.F.P.J."/>
            <person name="Gunesch A.P."/>
            <person name="Birkelbach J."/>
            <person name="Nuebel U."/>
            <person name="Pietschmann T."/>
            <person name="Bach T."/>
            <person name="Mueller R."/>
        </authorList>
    </citation>
    <scope>NUCLEOTIDE SEQUENCE [LARGE SCALE GENOMIC DNA]</scope>
    <source>
        <strain evidence="7 8">MSr12523</strain>
    </source>
</reference>
<dbReference type="RefSeq" id="WP_394843675.1">
    <property type="nucleotide sequence ID" value="NZ_CP089982.1"/>
</dbReference>
<evidence type="ECO:0000259" key="6">
    <source>
        <dbReference type="Pfam" id="PF13193"/>
    </source>
</evidence>
<dbReference type="Pfam" id="PF00501">
    <property type="entry name" value="AMP-binding"/>
    <property type="match status" value="1"/>
</dbReference>
<evidence type="ECO:0000256" key="4">
    <source>
        <dbReference type="ARBA" id="ARBA00022840"/>
    </source>
</evidence>
<dbReference type="Pfam" id="PF13193">
    <property type="entry name" value="AMP-binding_C"/>
    <property type="match status" value="1"/>
</dbReference>
<dbReference type="GO" id="GO:0016874">
    <property type="term" value="F:ligase activity"/>
    <property type="evidence" value="ECO:0007669"/>
    <property type="project" value="UniProtKB-KW"/>
</dbReference>
<dbReference type="PANTHER" id="PTHR43201">
    <property type="entry name" value="ACYL-COA SYNTHETASE"/>
    <property type="match status" value="1"/>
</dbReference>
<name>A0ABZ2K2X9_9BACT</name>
<keyword evidence="8" id="KW-1185">Reference proteome</keyword>
<dbReference type="SUPFAM" id="SSF56801">
    <property type="entry name" value="Acetyl-CoA synthetase-like"/>
    <property type="match status" value="1"/>
</dbReference>
<dbReference type="PROSITE" id="PS00455">
    <property type="entry name" value="AMP_BINDING"/>
    <property type="match status" value="1"/>
</dbReference>
<dbReference type="InterPro" id="IPR045310">
    <property type="entry name" value="Pcs60-like"/>
</dbReference>
<evidence type="ECO:0000313" key="8">
    <source>
        <dbReference type="Proteomes" id="UP001379533"/>
    </source>
</evidence>
<dbReference type="CDD" id="cd05926">
    <property type="entry name" value="FACL_fum10p_like"/>
    <property type="match status" value="1"/>
</dbReference>
<dbReference type="InterPro" id="IPR045851">
    <property type="entry name" value="AMP-bd_C_sf"/>
</dbReference>
<dbReference type="Proteomes" id="UP001379533">
    <property type="component" value="Chromosome"/>
</dbReference>
<evidence type="ECO:0000259" key="5">
    <source>
        <dbReference type="Pfam" id="PF00501"/>
    </source>
</evidence>
<organism evidence="7 8">
    <name type="scientific">Pendulispora brunnea</name>
    <dbReference type="NCBI Taxonomy" id="2905690"/>
    <lineage>
        <taxon>Bacteria</taxon>
        <taxon>Pseudomonadati</taxon>
        <taxon>Myxococcota</taxon>
        <taxon>Myxococcia</taxon>
        <taxon>Myxococcales</taxon>
        <taxon>Sorangiineae</taxon>
        <taxon>Pendulisporaceae</taxon>
        <taxon>Pendulispora</taxon>
    </lineage>
</organism>
<dbReference type="PANTHER" id="PTHR43201:SF5">
    <property type="entry name" value="MEDIUM-CHAIN ACYL-COA LIGASE ACSF2, MITOCHONDRIAL"/>
    <property type="match status" value="1"/>
</dbReference>
<dbReference type="Gene3D" id="3.30.300.30">
    <property type="match status" value="1"/>
</dbReference>